<reference evidence="2" key="1">
    <citation type="submission" date="2015-12" db="EMBL/GenBank/DDBJ databases">
        <title>Gene expression during late stages of embryo sac development: a critical building block for successful pollen-pistil interactions.</title>
        <authorList>
            <person name="Liu Y."/>
            <person name="Joly V."/>
            <person name="Sabar M."/>
            <person name="Matton D.P."/>
        </authorList>
    </citation>
    <scope>NUCLEOTIDE SEQUENCE</scope>
</reference>
<evidence type="ECO:0000313" key="2">
    <source>
        <dbReference type="EMBL" id="JAP07087.1"/>
    </source>
</evidence>
<accession>A0A0V0GG55</accession>
<evidence type="ECO:0000256" key="1">
    <source>
        <dbReference type="SAM" id="Phobius"/>
    </source>
</evidence>
<keyword evidence="1" id="KW-0812">Transmembrane</keyword>
<protein>
    <submittedName>
        <fullName evidence="2">Putative ovule protein</fullName>
    </submittedName>
</protein>
<sequence>KIKIHLRQSSRFPLFIFFSCLFIRIYISPLSFLNSLLLTTRARVLIFSHSKNGATIADLQFRCARNCDSCRIH</sequence>
<dbReference type="AlphaFoldDB" id="A0A0V0GG55"/>
<feature type="transmembrane region" description="Helical" evidence="1">
    <location>
        <begin position="12"/>
        <end position="33"/>
    </location>
</feature>
<keyword evidence="1" id="KW-1133">Transmembrane helix</keyword>
<proteinExistence type="predicted"/>
<dbReference type="EMBL" id="GEDG01039517">
    <property type="protein sequence ID" value="JAP07087.1"/>
    <property type="molecule type" value="Transcribed_RNA"/>
</dbReference>
<keyword evidence="1" id="KW-0472">Membrane</keyword>
<name>A0A0V0GG55_SOLCH</name>
<feature type="non-terminal residue" evidence="2">
    <location>
        <position position="1"/>
    </location>
</feature>
<organism evidence="2">
    <name type="scientific">Solanum chacoense</name>
    <name type="common">Chaco potato</name>
    <dbReference type="NCBI Taxonomy" id="4108"/>
    <lineage>
        <taxon>Eukaryota</taxon>
        <taxon>Viridiplantae</taxon>
        <taxon>Streptophyta</taxon>
        <taxon>Embryophyta</taxon>
        <taxon>Tracheophyta</taxon>
        <taxon>Spermatophyta</taxon>
        <taxon>Magnoliopsida</taxon>
        <taxon>eudicotyledons</taxon>
        <taxon>Gunneridae</taxon>
        <taxon>Pentapetalae</taxon>
        <taxon>asterids</taxon>
        <taxon>lamiids</taxon>
        <taxon>Solanales</taxon>
        <taxon>Solanaceae</taxon>
        <taxon>Solanoideae</taxon>
        <taxon>Solaneae</taxon>
        <taxon>Solanum</taxon>
    </lineage>
</organism>